<dbReference type="RefSeq" id="WP_057771501.1">
    <property type="nucleotide sequence ID" value="NZ_CP042593.1"/>
</dbReference>
<dbReference type="EMBL" id="CP042593">
    <property type="protein sequence ID" value="QED48581.1"/>
    <property type="molecule type" value="Genomic_DNA"/>
</dbReference>
<organism evidence="2 3">
    <name type="scientific">Cytobacillus dafuensis</name>
    <name type="common">Bacillus dafuensis</name>
    <dbReference type="NCBI Taxonomy" id="1742359"/>
    <lineage>
        <taxon>Bacteria</taxon>
        <taxon>Bacillati</taxon>
        <taxon>Bacillota</taxon>
        <taxon>Bacilli</taxon>
        <taxon>Bacillales</taxon>
        <taxon>Bacillaceae</taxon>
        <taxon>Cytobacillus</taxon>
    </lineage>
</organism>
<evidence type="ECO:0000313" key="3">
    <source>
        <dbReference type="Proteomes" id="UP000321555"/>
    </source>
</evidence>
<dbReference type="Gene3D" id="1.10.287.4300">
    <property type="entry name" value="Stage III sporulation protein AH-like"/>
    <property type="match status" value="1"/>
</dbReference>
<evidence type="ECO:0000256" key="1">
    <source>
        <dbReference type="SAM" id="Phobius"/>
    </source>
</evidence>
<evidence type="ECO:0000313" key="2">
    <source>
        <dbReference type="EMBL" id="QED48581.1"/>
    </source>
</evidence>
<dbReference type="AlphaFoldDB" id="A0A5B8Z6K3"/>
<keyword evidence="1" id="KW-0812">Transmembrane</keyword>
<gene>
    <name evidence="2" type="ORF">FSZ17_15730</name>
</gene>
<reference evidence="3" key="1">
    <citation type="submission" date="2019-08" db="EMBL/GenBank/DDBJ databases">
        <authorList>
            <person name="Zheng X."/>
        </authorList>
    </citation>
    <scope>NUCLEOTIDE SEQUENCE [LARGE SCALE GENOMIC DNA]</scope>
    <source>
        <strain evidence="3">FJAT-25496</strain>
    </source>
</reference>
<dbReference type="OrthoDB" id="2939102at2"/>
<keyword evidence="1" id="KW-1133">Transmembrane helix</keyword>
<accession>A0A5B8Z6K3</accession>
<proteinExistence type="predicted"/>
<dbReference type="STRING" id="1742359.GCA_001439625_02226"/>
<dbReference type="InterPro" id="IPR038503">
    <property type="entry name" value="SpoIIIAH_sf"/>
</dbReference>
<keyword evidence="1" id="KW-0472">Membrane</keyword>
<feature type="transmembrane region" description="Helical" evidence="1">
    <location>
        <begin position="7"/>
        <end position="25"/>
    </location>
</feature>
<protein>
    <submittedName>
        <fullName evidence="2">SpoIIIAH-like family protein</fullName>
    </submittedName>
</protein>
<keyword evidence="3" id="KW-1185">Reference proteome</keyword>
<sequence>MLLKKQTVWLLTMLSLVVVLSVYYITSPDQKGQNLADVEEKTDQLKDEAATENLDDSAIITNAAGDEMFETLRMELNDERSRKIEELQTKLASTELPAEEISAAKDEIDELETLAQKEYMLETLIRAMNYEDVLVRAEGKNVKVTVKAEKLSKSAANEIIREVNNEISGLNAVTVEFKAPK</sequence>
<dbReference type="InterPro" id="IPR024232">
    <property type="entry name" value="SpoIIIAH"/>
</dbReference>
<name>A0A5B8Z6K3_CYTDA</name>
<dbReference type="KEGG" id="bda:FSZ17_15730"/>
<dbReference type="Proteomes" id="UP000321555">
    <property type="component" value="Chromosome"/>
</dbReference>
<dbReference type="Pfam" id="PF12685">
    <property type="entry name" value="SpoIIIAH"/>
    <property type="match status" value="1"/>
</dbReference>